<dbReference type="EMBL" id="UOYP01000427">
    <property type="protein sequence ID" value="VAY89030.1"/>
    <property type="molecule type" value="Genomic_DNA"/>
</dbReference>
<dbReference type="AlphaFoldDB" id="A0A3P3ZQD4"/>
<reference evidence="1" key="1">
    <citation type="submission" date="2018-10" db="EMBL/GenBank/DDBJ databases">
        <authorList>
            <person name="Plewniak F."/>
        </authorList>
    </citation>
    <scope>NUCLEOTIDE SEQUENCE</scope>
</reference>
<sequence>MFGMIKVLLEIAAGGAGLWASYLWYKASTVQIDLGEGINSGCSQTQQSSWINATMMSVAESSELNAKAARWTAVAVMLGIVYNLFS</sequence>
<evidence type="ECO:0000313" key="1">
    <source>
        <dbReference type="EMBL" id="VAY89030.1"/>
    </source>
</evidence>
<gene>
    <name evidence="1" type="ORF">CARN8_4830002</name>
</gene>
<protein>
    <submittedName>
        <fullName evidence="1">Uncharacterized protein</fullName>
    </submittedName>
</protein>
<accession>A0A3P3ZQD4</accession>
<proteinExistence type="predicted"/>
<organism evidence="1">
    <name type="scientific">mine drainage metagenome</name>
    <dbReference type="NCBI Taxonomy" id="410659"/>
    <lineage>
        <taxon>unclassified sequences</taxon>
        <taxon>metagenomes</taxon>
        <taxon>ecological metagenomes</taxon>
    </lineage>
</organism>
<name>A0A3P3ZQD4_9ZZZZ</name>